<name>A0A1B6JF19_9HEMI</name>
<feature type="compositionally biased region" description="Acidic residues" evidence="1">
    <location>
        <begin position="554"/>
        <end position="567"/>
    </location>
</feature>
<evidence type="ECO:0000256" key="1">
    <source>
        <dbReference type="SAM" id="MobiDB-lite"/>
    </source>
</evidence>
<evidence type="ECO:0000313" key="2">
    <source>
        <dbReference type="EMBL" id="JAS97747.1"/>
    </source>
</evidence>
<dbReference type="AlphaFoldDB" id="A0A1B6JF19"/>
<feature type="region of interest" description="Disordered" evidence="1">
    <location>
        <begin position="90"/>
        <end position="127"/>
    </location>
</feature>
<accession>A0A1B6JF19</accession>
<feature type="compositionally biased region" description="Basic and acidic residues" evidence="1">
    <location>
        <begin position="490"/>
        <end position="500"/>
    </location>
</feature>
<organism evidence="2">
    <name type="scientific">Homalodisca liturata</name>
    <dbReference type="NCBI Taxonomy" id="320908"/>
    <lineage>
        <taxon>Eukaryota</taxon>
        <taxon>Metazoa</taxon>
        <taxon>Ecdysozoa</taxon>
        <taxon>Arthropoda</taxon>
        <taxon>Hexapoda</taxon>
        <taxon>Insecta</taxon>
        <taxon>Pterygota</taxon>
        <taxon>Neoptera</taxon>
        <taxon>Paraneoptera</taxon>
        <taxon>Hemiptera</taxon>
        <taxon>Auchenorrhyncha</taxon>
        <taxon>Membracoidea</taxon>
        <taxon>Cicadellidae</taxon>
        <taxon>Cicadellinae</taxon>
        <taxon>Proconiini</taxon>
        <taxon>Homalodisca</taxon>
    </lineage>
</organism>
<feature type="region of interest" description="Disordered" evidence="1">
    <location>
        <begin position="544"/>
        <end position="567"/>
    </location>
</feature>
<dbReference type="EMBL" id="GECU01009959">
    <property type="protein sequence ID" value="JAS97747.1"/>
    <property type="molecule type" value="Transcribed_RNA"/>
</dbReference>
<sequence>QLPPAKLHYGHKPPPHFHHSPFSHNKPPPYLRRPPPPRSPIRPPPRPFIVKPTPPPPPPFPPSSWKNFRAPVVKEVFQSAPISYIPEVSQHFPLDDDKGPIHTIPAPNLSPADRPQHSLPHQSSHPSLDLDAVLRHGLKTVQHKPASSYQVTEDPSAHKPFSDTPSYFAPDPDPSLPTIEVPKTFDPYSLPSNGQQPLDLYQQQLAESQQQTSPSLADSATNSLSSQDLYNLLNGFGQQQPQMTAAMYQQYLLAAAAHQPSTHQHVYNAALLYPQQYQQQQQQIAQFSQENFQPQFETFNYNEQTQESAHGSDSFPSASSVSVGVKRAVASGEEEVLSNQVDYEDTGLYTTLPDRQTAETLATLAAAGSINNQLAQREQDSEEETEQSNQSDETYETRTQQNIIDKQNQIPNIHELRVQQENQNERQNQLPVTNYKMRAQENLEETQKQSTYRNHETKPQQEIMFNNEQQSHMPFRNYEMRPQQQIQTDEIPHNENKENSEQSFADSDYSEDEILEPSDKDLRNNMDLQSGMRIYQTYYRNQNEQEKEKFTEELSYEDTESDYTQEEEKEINNAVTKASTVVENKINQYNAHQNQLPFGAKLRPKRV</sequence>
<feature type="non-terminal residue" evidence="2">
    <location>
        <position position="1"/>
    </location>
</feature>
<feature type="region of interest" description="Disordered" evidence="1">
    <location>
        <begin position="1"/>
        <end position="65"/>
    </location>
</feature>
<protein>
    <submittedName>
        <fullName evidence="2">Uncharacterized protein</fullName>
    </submittedName>
</protein>
<feature type="compositionally biased region" description="Basic residues" evidence="1">
    <location>
        <begin position="8"/>
        <end position="21"/>
    </location>
</feature>
<reference evidence="2" key="1">
    <citation type="submission" date="2015-11" db="EMBL/GenBank/DDBJ databases">
        <title>De novo transcriptome assembly of four potential Pierce s Disease insect vectors from Arizona vineyards.</title>
        <authorList>
            <person name="Tassone E.E."/>
        </authorList>
    </citation>
    <scope>NUCLEOTIDE SEQUENCE</scope>
</reference>
<feature type="region of interest" description="Disordered" evidence="1">
    <location>
        <begin position="490"/>
        <end position="512"/>
    </location>
</feature>
<gene>
    <name evidence="2" type="ORF">g.7253</name>
</gene>
<feature type="compositionally biased region" description="Polar residues" evidence="1">
    <location>
        <begin position="387"/>
        <end position="409"/>
    </location>
</feature>
<feature type="region of interest" description="Disordered" evidence="1">
    <location>
        <begin position="373"/>
        <end position="409"/>
    </location>
</feature>
<feature type="compositionally biased region" description="Pro residues" evidence="1">
    <location>
        <begin position="26"/>
        <end position="62"/>
    </location>
</feature>
<proteinExistence type="predicted"/>
<feature type="compositionally biased region" description="Low complexity" evidence="1">
    <location>
        <begin position="117"/>
        <end position="127"/>
    </location>
</feature>
<feature type="region of interest" description="Disordered" evidence="1">
    <location>
        <begin position="142"/>
        <end position="196"/>
    </location>
</feature>